<dbReference type="PANTHER" id="PTHR30231:SF41">
    <property type="entry name" value="DNA POLYMERASE III SUBUNIT EPSILON"/>
    <property type="match status" value="1"/>
</dbReference>
<evidence type="ECO:0000256" key="19">
    <source>
        <dbReference type="SAM" id="MobiDB-lite"/>
    </source>
</evidence>
<evidence type="ECO:0000256" key="2">
    <source>
        <dbReference type="ARBA" id="ARBA00012417"/>
    </source>
</evidence>
<keyword evidence="6 18" id="KW-0235">DNA replication</keyword>
<keyword evidence="4 18" id="KW-0808">Transferase</keyword>
<dbReference type="FunFam" id="3.30.420.10:FF:000012">
    <property type="entry name" value="DNA polymerase III subunit epsilon"/>
    <property type="match status" value="1"/>
</dbReference>
<evidence type="ECO:0000256" key="14">
    <source>
        <dbReference type="ARBA" id="ARBA00049244"/>
    </source>
</evidence>
<evidence type="ECO:0000256" key="11">
    <source>
        <dbReference type="ARBA" id="ARBA00022842"/>
    </source>
</evidence>
<proteinExistence type="predicted"/>
<evidence type="ECO:0000313" key="21">
    <source>
        <dbReference type="EMBL" id="RUL79695.1"/>
    </source>
</evidence>
<dbReference type="GO" id="GO:0003677">
    <property type="term" value="F:DNA binding"/>
    <property type="evidence" value="ECO:0007669"/>
    <property type="project" value="InterPro"/>
</dbReference>
<dbReference type="NCBIfam" id="TIGR01406">
    <property type="entry name" value="dnaQ_proteo"/>
    <property type="match status" value="1"/>
</dbReference>
<evidence type="ECO:0000313" key="22">
    <source>
        <dbReference type="Proteomes" id="UP000274358"/>
    </source>
</evidence>
<evidence type="ECO:0000256" key="4">
    <source>
        <dbReference type="ARBA" id="ARBA00022679"/>
    </source>
</evidence>
<keyword evidence="10 18" id="KW-0269">Exonuclease</keyword>
<dbReference type="GO" id="GO:0046872">
    <property type="term" value="F:metal ion binding"/>
    <property type="evidence" value="ECO:0007669"/>
    <property type="project" value="UniProtKB-KW"/>
</dbReference>
<feature type="binding site" evidence="17">
    <location>
        <position position="7"/>
    </location>
    <ligand>
        <name>a divalent metal cation</name>
        <dbReference type="ChEBI" id="CHEBI:60240"/>
        <label>1</label>
        <note>catalytic</note>
    </ligand>
</feature>
<evidence type="ECO:0000256" key="15">
    <source>
        <dbReference type="PIRSR" id="PIRSR606309-1"/>
    </source>
</evidence>
<evidence type="ECO:0000256" key="3">
    <source>
        <dbReference type="ARBA" id="ARBA00020352"/>
    </source>
</evidence>
<dbReference type="InterPro" id="IPR006054">
    <property type="entry name" value="DnaQ"/>
</dbReference>
<keyword evidence="12 18" id="KW-0239">DNA-directed DNA polymerase</keyword>
<keyword evidence="7 18" id="KW-0540">Nuclease</keyword>
<comment type="subunit">
    <text evidence="18">DNA polymerase III contains a core (composed of alpha, epsilon and theta chains) that associates with a tau subunit. This core dimerizes to form the POLIII' complex. PolIII' associates with the gamma complex (composed of gamma, delta, delta', psi and chi chains) and with the beta chain to form the complete DNA polymerase III complex.</text>
</comment>
<evidence type="ECO:0000259" key="20">
    <source>
        <dbReference type="SMART" id="SM00479"/>
    </source>
</evidence>
<feature type="active site" description="Proton acceptor" evidence="15">
    <location>
        <position position="153"/>
    </location>
</feature>
<dbReference type="SMART" id="SM00479">
    <property type="entry name" value="EXOIII"/>
    <property type="match status" value="1"/>
</dbReference>
<keyword evidence="11 17" id="KW-0460">Magnesium</keyword>
<organism evidence="21 22">
    <name type="scientific">Dyella choica</name>
    <dbReference type="NCBI Taxonomy" id="1927959"/>
    <lineage>
        <taxon>Bacteria</taxon>
        <taxon>Pseudomonadati</taxon>
        <taxon>Pseudomonadota</taxon>
        <taxon>Gammaproteobacteria</taxon>
        <taxon>Lysobacterales</taxon>
        <taxon>Rhodanobacteraceae</taxon>
        <taxon>Dyella</taxon>
    </lineage>
</organism>
<keyword evidence="8 17" id="KW-0479">Metal-binding</keyword>
<evidence type="ECO:0000256" key="1">
    <source>
        <dbReference type="ARBA" id="ARBA00001936"/>
    </source>
</evidence>
<dbReference type="InterPro" id="IPR013520">
    <property type="entry name" value="Ribonucl_H"/>
</dbReference>
<keyword evidence="13 17" id="KW-0464">Manganese</keyword>
<evidence type="ECO:0000256" key="10">
    <source>
        <dbReference type="ARBA" id="ARBA00022839"/>
    </source>
</evidence>
<keyword evidence="5 18" id="KW-0548">Nucleotidyltransferase</keyword>
<feature type="region of interest" description="Disordered" evidence="19">
    <location>
        <begin position="225"/>
        <end position="247"/>
    </location>
</feature>
<evidence type="ECO:0000256" key="17">
    <source>
        <dbReference type="PIRSR" id="PIRSR606309-3"/>
    </source>
</evidence>
<dbReference type="GO" id="GO:0005829">
    <property type="term" value="C:cytosol"/>
    <property type="evidence" value="ECO:0007669"/>
    <property type="project" value="TreeGrafter"/>
</dbReference>
<accession>A0A3S0PRB5</accession>
<dbReference type="GO" id="GO:0003887">
    <property type="term" value="F:DNA-directed DNA polymerase activity"/>
    <property type="evidence" value="ECO:0007669"/>
    <property type="project" value="UniProtKB-KW"/>
</dbReference>
<feature type="binding site" evidence="17">
    <location>
        <position position="158"/>
    </location>
    <ligand>
        <name>a divalent metal cation</name>
        <dbReference type="ChEBI" id="CHEBI:60240"/>
        <label>1</label>
        <note>catalytic</note>
    </ligand>
</feature>
<comment type="cofactor">
    <cofactor evidence="17">
        <name>Mg(2+)</name>
        <dbReference type="ChEBI" id="CHEBI:18420"/>
    </cofactor>
    <cofactor evidence="17">
        <name>Mn(2+)</name>
        <dbReference type="ChEBI" id="CHEBI:29035"/>
    </cofactor>
    <text evidence="17">Binds 2 divalent metal cations. Magnesium or manganese.</text>
</comment>
<dbReference type="Gene3D" id="3.30.420.10">
    <property type="entry name" value="Ribonuclease H-like superfamily/Ribonuclease H"/>
    <property type="match status" value="1"/>
</dbReference>
<comment type="caution">
    <text evidence="21">The sequence shown here is derived from an EMBL/GenBank/DDBJ whole genome shotgun (WGS) entry which is preliminary data.</text>
</comment>
<comment type="catalytic activity">
    <reaction evidence="14 18">
        <text>DNA(n) + a 2'-deoxyribonucleoside 5'-triphosphate = DNA(n+1) + diphosphate</text>
        <dbReference type="Rhea" id="RHEA:22508"/>
        <dbReference type="Rhea" id="RHEA-COMP:17339"/>
        <dbReference type="Rhea" id="RHEA-COMP:17340"/>
        <dbReference type="ChEBI" id="CHEBI:33019"/>
        <dbReference type="ChEBI" id="CHEBI:61560"/>
        <dbReference type="ChEBI" id="CHEBI:173112"/>
        <dbReference type="EC" id="2.7.7.7"/>
    </reaction>
</comment>
<dbReference type="EC" id="2.7.7.7" evidence="2 18"/>
<feature type="domain" description="Exonuclease" evidence="20">
    <location>
        <begin position="2"/>
        <end position="175"/>
    </location>
</feature>
<dbReference type="EMBL" id="RYYV01000001">
    <property type="protein sequence ID" value="RUL79695.1"/>
    <property type="molecule type" value="Genomic_DNA"/>
</dbReference>
<dbReference type="PANTHER" id="PTHR30231">
    <property type="entry name" value="DNA POLYMERASE III SUBUNIT EPSILON"/>
    <property type="match status" value="1"/>
</dbReference>
<comment type="function">
    <text evidence="18">DNA polymerase III is a complex, multichain enzyme responsible for most of the replicative synthesis in bacteria. The epsilon subunit contain the editing function and is a proofreading 3'-5' exonuclease.</text>
</comment>
<dbReference type="GO" id="GO:0008408">
    <property type="term" value="F:3'-5' exonuclease activity"/>
    <property type="evidence" value="ECO:0007669"/>
    <property type="project" value="TreeGrafter"/>
</dbReference>
<evidence type="ECO:0000256" key="8">
    <source>
        <dbReference type="ARBA" id="ARBA00022723"/>
    </source>
</evidence>
<evidence type="ECO:0000256" key="7">
    <source>
        <dbReference type="ARBA" id="ARBA00022722"/>
    </source>
</evidence>
<keyword evidence="22" id="KW-1185">Reference proteome</keyword>
<evidence type="ECO:0000256" key="9">
    <source>
        <dbReference type="ARBA" id="ARBA00022801"/>
    </source>
</evidence>
<feature type="binding site" evidence="17">
    <location>
        <position position="9"/>
    </location>
    <ligand>
        <name>a divalent metal cation</name>
        <dbReference type="ChEBI" id="CHEBI:60240"/>
        <label>1</label>
        <note>catalytic</note>
    </ligand>
</feature>
<dbReference type="OrthoDB" id="9804290at2"/>
<dbReference type="NCBIfam" id="TIGR00573">
    <property type="entry name" value="dnaq"/>
    <property type="match status" value="1"/>
</dbReference>
<reference evidence="21 22" key="1">
    <citation type="submission" date="2018-12" db="EMBL/GenBank/DDBJ databases">
        <title>Dyella dinghuensis sp. nov. DHOA06 and Dyella choica sp. nov. 4M-K27, isolated from forest soil.</title>
        <authorList>
            <person name="Qiu L.-H."/>
            <person name="Gao Z.-H."/>
        </authorList>
    </citation>
    <scope>NUCLEOTIDE SEQUENCE [LARGE SCALE GENOMIC DNA]</scope>
    <source>
        <strain evidence="21 22">4M-K27</strain>
    </source>
</reference>
<dbReference type="Proteomes" id="UP000274358">
    <property type="component" value="Unassembled WGS sequence"/>
</dbReference>
<dbReference type="SUPFAM" id="SSF53098">
    <property type="entry name" value="Ribonuclease H-like"/>
    <property type="match status" value="1"/>
</dbReference>
<dbReference type="NCBIfam" id="NF004316">
    <property type="entry name" value="PRK05711.1"/>
    <property type="match status" value="1"/>
</dbReference>
<dbReference type="InterPro" id="IPR036397">
    <property type="entry name" value="RNaseH_sf"/>
</dbReference>
<evidence type="ECO:0000256" key="13">
    <source>
        <dbReference type="ARBA" id="ARBA00023211"/>
    </source>
</evidence>
<protein>
    <recommendedName>
        <fullName evidence="3 18">DNA polymerase III subunit epsilon</fullName>
        <ecNumber evidence="2 18">2.7.7.7</ecNumber>
    </recommendedName>
</protein>
<keyword evidence="9 18" id="KW-0378">Hydrolase</keyword>
<feature type="binding site" evidence="16">
    <location>
        <position position="7"/>
    </location>
    <ligand>
        <name>substrate</name>
    </ligand>
</feature>
<comment type="cofactor">
    <cofactor evidence="1 18">
        <name>Mn(2+)</name>
        <dbReference type="ChEBI" id="CHEBI:29035"/>
    </cofactor>
</comment>
<feature type="binding site" evidence="16">
    <location>
        <position position="158"/>
    </location>
    <ligand>
        <name>substrate</name>
    </ligand>
</feature>
<feature type="binding site" evidence="16">
    <location>
        <position position="9"/>
    </location>
    <ligand>
        <name>substrate</name>
    </ligand>
</feature>
<evidence type="ECO:0000256" key="16">
    <source>
        <dbReference type="PIRSR" id="PIRSR606309-2"/>
    </source>
</evidence>
<sequence>MRQIVLDTETTGLEVRQGHRLIEIACVEMVERRITGSRYQTYLNPERAIDEGAREVTGIADEFLLDKPRFHEIVEEFLSFIDGAELIIHNAAFDVGFIDAELARVGAHYGRIADRCNVLDTLLMARERYPGQRNSLDALCKRLGVDNSARDLHGGLIDAQLLADVYLAMTSGQVVLDLGFEGGTEAHGAHAITAPVVLACRPRVLRASEEEVGAHLKRLDALDKSAGGQSVWRKQEAEANESAPISP</sequence>
<evidence type="ECO:0000256" key="18">
    <source>
        <dbReference type="RuleBase" id="RU364087"/>
    </source>
</evidence>
<evidence type="ECO:0000256" key="5">
    <source>
        <dbReference type="ARBA" id="ARBA00022695"/>
    </source>
</evidence>
<dbReference type="InterPro" id="IPR006309">
    <property type="entry name" value="DnaQ_proteo"/>
</dbReference>
<dbReference type="AlphaFoldDB" id="A0A3S0PRB5"/>
<dbReference type="CDD" id="cd06131">
    <property type="entry name" value="DNA_pol_III_epsilon_Ecoli_like"/>
    <property type="match status" value="1"/>
</dbReference>
<dbReference type="Pfam" id="PF00929">
    <property type="entry name" value="RNase_T"/>
    <property type="match status" value="1"/>
</dbReference>
<dbReference type="InterPro" id="IPR012337">
    <property type="entry name" value="RNaseH-like_sf"/>
</dbReference>
<dbReference type="GO" id="GO:0045004">
    <property type="term" value="P:DNA replication proofreading"/>
    <property type="evidence" value="ECO:0007669"/>
    <property type="project" value="TreeGrafter"/>
</dbReference>
<name>A0A3S0PRB5_9GAMM</name>
<evidence type="ECO:0000256" key="12">
    <source>
        <dbReference type="ARBA" id="ARBA00022932"/>
    </source>
</evidence>
<gene>
    <name evidence="18" type="primary">dnaQ</name>
    <name evidence="21" type="ORF">EKH80_00355</name>
</gene>
<evidence type="ECO:0000256" key="6">
    <source>
        <dbReference type="ARBA" id="ARBA00022705"/>
    </source>
</evidence>
<dbReference type="RefSeq" id="WP_126682748.1">
    <property type="nucleotide sequence ID" value="NZ_RYYV01000001.1"/>
</dbReference>